<reference evidence="3" key="1">
    <citation type="submission" date="2022-10" db="EMBL/GenBank/DDBJ databases">
        <title>Genome assembly of Pristionchus species.</title>
        <authorList>
            <person name="Yoshida K."/>
            <person name="Sommer R.J."/>
        </authorList>
    </citation>
    <scope>NUCLEOTIDE SEQUENCE [LARGE SCALE GENOMIC DNA]</scope>
    <source>
        <strain evidence="3">RS5460</strain>
    </source>
</reference>
<feature type="non-terminal residue" evidence="2">
    <location>
        <position position="1"/>
    </location>
</feature>
<dbReference type="EMBL" id="BTRK01000006">
    <property type="protein sequence ID" value="GMR59299.1"/>
    <property type="molecule type" value="Genomic_DNA"/>
</dbReference>
<name>A0AAN5DA50_9BILA</name>
<sequence length="152" mass="16680">HSESTTIFISLSIRMDPLSTSTTTMNPFELPSTMNPSIDRIVFQIEQLGGLINELGYGLNEAVGELSGRAQETVQTLQDELSSNKTGVPDMLSTVSGKFSGWPVVPFLVVCISGLILIIVGLIFLSSKGVAYWTERKYKRYIPSHPSDIENL</sequence>
<keyword evidence="1" id="KW-0472">Membrane</keyword>
<evidence type="ECO:0000313" key="2">
    <source>
        <dbReference type="EMBL" id="GMR59299.1"/>
    </source>
</evidence>
<feature type="transmembrane region" description="Helical" evidence="1">
    <location>
        <begin position="104"/>
        <end position="127"/>
    </location>
</feature>
<proteinExistence type="predicted"/>
<keyword evidence="3" id="KW-1185">Reference proteome</keyword>
<evidence type="ECO:0000313" key="3">
    <source>
        <dbReference type="Proteomes" id="UP001328107"/>
    </source>
</evidence>
<accession>A0AAN5DA50</accession>
<keyword evidence="1" id="KW-0812">Transmembrane</keyword>
<dbReference type="AlphaFoldDB" id="A0AAN5DA50"/>
<gene>
    <name evidence="2" type="ORF">PMAYCL1PPCAC_29494</name>
</gene>
<organism evidence="2 3">
    <name type="scientific">Pristionchus mayeri</name>
    <dbReference type="NCBI Taxonomy" id="1317129"/>
    <lineage>
        <taxon>Eukaryota</taxon>
        <taxon>Metazoa</taxon>
        <taxon>Ecdysozoa</taxon>
        <taxon>Nematoda</taxon>
        <taxon>Chromadorea</taxon>
        <taxon>Rhabditida</taxon>
        <taxon>Rhabditina</taxon>
        <taxon>Diplogasteromorpha</taxon>
        <taxon>Diplogasteroidea</taxon>
        <taxon>Neodiplogasteridae</taxon>
        <taxon>Pristionchus</taxon>
    </lineage>
</organism>
<comment type="caution">
    <text evidence="2">The sequence shown here is derived from an EMBL/GenBank/DDBJ whole genome shotgun (WGS) entry which is preliminary data.</text>
</comment>
<keyword evidence="1" id="KW-1133">Transmembrane helix</keyword>
<evidence type="ECO:0000256" key="1">
    <source>
        <dbReference type="SAM" id="Phobius"/>
    </source>
</evidence>
<dbReference type="Proteomes" id="UP001328107">
    <property type="component" value="Unassembled WGS sequence"/>
</dbReference>
<protein>
    <submittedName>
        <fullName evidence="2">Uncharacterized protein</fullName>
    </submittedName>
</protein>